<keyword evidence="10" id="KW-0408">Iron</keyword>
<feature type="transmembrane region" description="Helical" evidence="13">
    <location>
        <begin position="74"/>
        <end position="96"/>
    </location>
</feature>
<dbReference type="EMBL" id="UAQP01000005">
    <property type="protein sequence ID" value="SPU53341.1"/>
    <property type="molecule type" value="Genomic_DNA"/>
</dbReference>
<dbReference type="AlphaFoldDB" id="A0A2X1CGD7"/>
<proteinExistence type="inferred from homology"/>
<dbReference type="PANTHER" id="PTHR30529:SF1">
    <property type="entry name" value="CYTOCHROME B561 HOMOLOG 2"/>
    <property type="match status" value="1"/>
</dbReference>
<evidence type="ECO:0000256" key="3">
    <source>
        <dbReference type="ARBA" id="ARBA00022448"/>
    </source>
</evidence>
<feature type="transmembrane region" description="Helical" evidence="13">
    <location>
        <begin position="116"/>
        <end position="143"/>
    </location>
</feature>
<dbReference type="InterPro" id="IPR052168">
    <property type="entry name" value="Cytochrome_b561_oxidase"/>
</dbReference>
<evidence type="ECO:0000256" key="11">
    <source>
        <dbReference type="ARBA" id="ARBA00023136"/>
    </source>
</evidence>
<keyword evidence="6 13" id="KW-0812">Transmembrane</keyword>
<evidence type="ECO:0000256" key="12">
    <source>
        <dbReference type="ARBA" id="ARBA00037975"/>
    </source>
</evidence>
<evidence type="ECO:0000313" key="15">
    <source>
        <dbReference type="EMBL" id="SPU53341.1"/>
    </source>
</evidence>
<dbReference type="Proteomes" id="UP000251186">
    <property type="component" value="Unassembled WGS sequence"/>
</dbReference>
<dbReference type="Pfam" id="PF01292">
    <property type="entry name" value="Ni_hydr_CYTB"/>
    <property type="match status" value="1"/>
</dbReference>
<comment type="similarity">
    <text evidence="12">Belongs to the cytochrome b561 family.</text>
</comment>
<keyword evidence="11 13" id="KW-0472">Membrane</keyword>
<evidence type="ECO:0000256" key="10">
    <source>
        <dbReference type="ARBA" id="ARBA00023004"/>
    </source>
</evidence>
<evidence type="ECO:0000256" key="7">
    <source>
        <dbReference type="ARBA" id="ARBA00022723"/>
    </source>
</evidence>
<evidence type="ECO:0000256" key="4">
    <source>
        <dbReference type="ARBA" id="ARBA00022475"/>
    </source>
</evidence>
<reference evidence="15 16" key="1">
    <citation type="submission" date="2018-06" db="EMBL/GenBank/DDBJ databases">
        <authorList>
            <consortium name="Pathogen Informatics"/>
            <person name="Doyle S."/>
        </authorList>
    </citation>
    <scope>NUCLEOTIDE SEQUENCE [LARGE SCALE GENOMIC DNA]</scope>
    <source>
        <strain evidence="15 16">NCTC11166</strain>
    </source>
</reference>
<evidence type="ECO:0000256" key="2">
    <source>
        <dbReference type="ARBA" id="ARBA00004651"/>
    </source>
</evidence>
<comment type="subcellular location">
    <subcellularLocation>
        <location evidence="2">Cell membrane</location>
        <topology evidence="2">Multi-pass membrane protein</topology>
    </subcellularLocation>
</comment>
<accession>A0A2X1CGD7</accession>
<evidence type="ECO:0000256" key="13">
    <source>
        <dbReference type="SAM" id="Phobius"/>
    </source>
</evidence>
<evidence type="ECO:0000259" key="14">
    <source>
        <dbReference type="Pfam" id="PF01292"/>
    </source>
</evidence>
<dbReference type="InterPro" id="IPR011577">
    <property type="entry name" value="Cyt_b561_bac/Ni-Hgenase"/>
</dbReference>
<gene>
    <name evidence="15" type="ORF">NCTC11166_01434</name>
</gene>
<name>A0A2X1CGD7_BREVE</name>
<dbReference type="InterPro" id="IPR016174">
    <property type="entry name" value="Di-haem_cyt_TM"/>
</dbReference>
<evidence type="ECO:0000256" key="9">
    <source>
        <dbReference type="ARBA" id="ARBA00022989"/>
    </source>
</evidence>
<keyword evidence="9 13" id="KW-1133">Transmembrane helix</keyword>
<feature type="transmembrane region" description="Helical" evidence="13">
    <location>
        <begin position="32"/>
        <end position="53"/>
    </location>
</feature>
<keyword evidence="4" id="KW-1003">Cell membrane</keyword>
<evidence type="ECO:0000256" key="8">
    <source>
        <dbReference type="ARBA" id="ARBA00022982"/>
    </source>
</evidence>
<organism evidence="15 16">
    <name type="scientific">Brevundimonas vesicularis</name>
    <name type="common">Pseudomonas vesicularis</name>
    <dbReference type="NCBI Taxonomy" id="41276"/>
    <lineage>
        <taxon>Bacteria</taxon>
        <taxon>Pseudomonadati</taxon>
        <taxon>Pseudomonadota</taxon>
        <taxon>Alphaproteobacteria</taxon>
        <taxon>Caulobacterales</taxon>
        <taxon>Caulobacteraceae</taxon>
        <taxon>Brevundimonas</taxon>
    </lineage>
</organism>
<evidence type="ECO:0000313" key="16">
    <source>
        <dbReference type="Proteomes" id="UP000251186"/>
    </source>
</evidence>
<keyword evidence="5" id="KW-0349">Heme</keyword>
<dbReference type="PANTHER" id="PTHR30529">
    <property type="entry name" value="CYTOCHROME B561"/>
    <property type="match status" value="1"/>
</dbReference>
<evidence type="ECO:0000256" key="1">
    <source>
        <dbReference type="ARBA" id="ARBA00001970"/>
    </source>
</evidence>
<sequence length="161" mass="17911">MILGLILLGWSMTTLSDDTAAKFDWMYPVHKEFGVLAFVVGLIAVIVRLRSALPPHPADLKPWEAALSVATQRLMLALGIIVPLMGYAMSSSYSQSDGVPFFFFDLPELLGKNDKAFAIFAWAHKTTAYTLLALISLHVLAVIKHRFFDRGRDTDVLSRMI</sequence>
<dbReference type="SUPFAM" id="SSF81342">
    <property type="entry name" value="Transmembrane di-heme cytochromes"/>
    <property type="match status" value="1"/>
</dbReference>
<feature type="domain" description="Cytochrome b561 bacterial/Ni-hydrogenase" evidence="14">
    <location>
        <begin position="2"/>
        <end position="161"/>
    </location>
</feature>
<evidence type="ECO:0000256" key="5">
    <source>
        <dbReference type="ARBA" id="ARBA00022617"/>
    </source>
</evidence>
<comment type="cofactor">
    <cofactor evidence="1">
        <name>heme b</name>
        <dbReference type="ChEBI" id="CHEBI:60344"/>
    </cofactor>
</comment>
<keyword evidence="3" id="KW-0813">Transport</keyword>
<keyword evidence="8" id="KW-0249">Electron transport</keyword>
<dbReference type="GO" id="GO:0022904">
    <property type="term" value="P:respiratory electron transport chain"/>
    <property type="evidence" value="ECO:0007669"/>
    <property type="project" value="InterPro"/>
</dbReference>
<dbReference type="GO" id="GO:0009055">
    <property type="term" value="F:electron transfer activity"/>
    <property type="evidence" value="ECO:0007669"/>
    <property type="project" value="InterPro"/>
</dbReference>
<evidence type="ECO:0000256" key="6">
    <source>
        <dbReference type="ARBA" id="ARBA00022692"/>
    </source>
</evidence>
<dbReference type="GO" id="GO:0046872">
    <property type="term" value="F:metal ion binding"/>
    <property type="evidence" value="ECO:0007669"/>
    <property type="project" value="UniProtKB-KW"/>
</dbReference>
<keyword evidence="7" id="KW-0479">Metal-binding</keyword>
<dbReference type="GO" id="GO:0005886">
    <property type="term" value="C:plasma membrane"/>
    <property type="evidence" value="ECO:0007669"/>
    <property type="project" value="UniProtKB-SubCell"/>
</dbReference>
<dbReference type="GO" id="GO:0020037">
    <property type="term" value="F:heme binding"/>
    <property type="evidence" value="ECO:0007669"/>
    <property type="project" value="TreeGrafter"/>
</dbReference>
<protein>
    <submittedName>
        <fullName evidence="15">Uncharacterized conserved protein</fullName>
    </submittedName>
</protein>